<evidence type="ECO:0000313" key="9">
    <source>
        <dbReference type="Proteomes" id="UP000320300"/>
    </source>
</evidence>
<comment type="subcellular location">
    <subcellularLocation>
        <location evidence="1">Cell outer membrane</location>
    </subcellularLocation>
</comment>
<dbReference type="SUPFAM" id="SSF48452">
    <property type="entry name" value="TPR-like"/>
    <property type="match status" value="1"/>
</dbReference>
<dbReference type="Gene3D" id="1.25.40.390">
    <property type="match status" value="1"/>
</dbReference>
<dbReference type="InterPro" id="IPR011990">
    <property type="entry name" value="TPR-like_helical_dom_sf"/>
</dbReference>
<name>A0A521DCF4_9SPHI</name>
<dbReference type="OrthoDB" id="5694214at2"/>
<dbReference type="Pfam" id="PF14322">
    <property type="entry name" value="SusD-like_3"/>
    <property type="match status" value="1"/>
</dbReference>
<evidence type="ECO:0000259" key="6">
    <source>
        <dbReference type="Pfam" id="PF07980"/>
    </source>
</evidence>
<organism evidence="8 9">
    <name type="scientific">Pedobacter westerhofensis</name>
    <dbReference type="NCBI Taxonomy" id="425512"/>
    <lineage>
        <taxon>Bacteria</taxon>
        <taxon>Pseudomonadati</taxon>
        <taxon>Bacteroidota</taxon>
        <taxon>Sphingobacteriia</taxon>
        <taxon>Sphingobacteriales</taxon>
        <taxon>Sphingobacteriaceae</taxon>
        <taxon>Pedobacter</taxon>
    </lineage>
</organism>
<evidence type="ECO:0000256" key="1">
    <source>
        <dbReference type="ARBA" id="ARBA00004442"/>
    </source>
</evidence>
<keyword evidence="5" id="KW-0998">Cell outer membrane</keyword>
<evidence type="ECO:0000256" key="3">
    <source>
        <dbReference type="ARBA" id="ARBA00022729"/>
    </source>
</evidence>
<sequence>MTNTSKHSIPFLFILLVLTGTFTGCKKYLDEDNRSNYTQENYFQTSDQAQAAINNLYASLRTITDGTGTYGESPYMMLEFPTGLANTEVGQSQYNNTLRTLSANADNNYFYVWWANSYNAIANANLAIERIPAINMDATLKKRMLGEAAFFRAFYYFHLVRIYGDVPLLLKSVNASSPELYPERAPQASVYDAIVSDLTTAEASGLPTADVSGKLNIGAVKSLLASVYLTMAGYPLQKTENYQKAADKANEVITSGAYRLFTTYADLRNKANKNLGEFIFQNQYQVGINTSGVDQAFLPRSRKITKFSDEVGAVTPAPEFYNSYEAGDLRAKEQQFYFSSYVSVLTGQTVSFGSQYIFKFFDTEAASTAQSDLNWTFIRYPEVLLIYAEASNELGGPTQAAYNAVNLIRTRAQLPNLSGLAQGTFREAIWREKYHELAYENKVWFDMVRTRKVYNPVSGQFDNFTGHAFPTGPVLTDKYLLFAIPSREINNNKKLTQNPGW</sequence>
<evidence type="ECO:0000256" key="5">
    <source>
        <dbReference type="ARBA" id="ARBA00023237"/>
    </source>
</evidence>
<proteinExistence type="inferred from homology"/>
<keyword evidence="9" id="KW-1185">Reference proteome</keyword>
<protein>
    <submittedName>
        <fullName evidence="8">Starch-binding associating with outer membrane</fullName>
    </submittedName>
</protein>
<reference evidence="8 9" key="1">
    <citation type="submission" date="2017-05" db="EMBL/GenBank/DDBJ databases">
        <authorList>
            <person name="Varghese N."/>
            <person name="Submissions S."/>
        </authorList>
    </citation>
    <scope>NUCLEOTIDE SEQUENCE [LARGE SCALE GENOMIC DNA]</scope>
    <source>
        <strain evidence="8 9">DSM 19036</strain>
    </source>
</reference>
<dbReference type="RefSeq" id="WP_142528352.1">
    <property type="nucleotide sequence ID" value="NZ_CBCSJO010000005.1"/>
</dbReference>
<evidence type="ECO:0000256" key="2">
    <source>
        <dbReference type="ARBA" id="ARBA00006275"/>
    </source>
</evidence>
<dbReference type="EMBL" id="FXTN01000005">
    <property type="protein sequence ID" value="SMO69316.1"/>
    <property type="molecule type" value="Genomic_DNA"/>
</dbReference>
<gene>
    <name evidence="8" type="ORF">SAMN06265348_105226</name>
</gene>
<keyword evidence="3" id="KW-0732">Signal</keyword>
<dbReference type="GO" id="GO:0009279">
    <property type="term" value="C:cell outer membrane"/>
    <property type="evidence" value="ECO:0007669"/>
    <property type="project" value="UniProtKB-SubCell"/>
</dbReference>
<feature type="domain" description="SusD-like N-terminal" evidence="7">
    <location>
        <begin position="27"/>
        <end position="229"/>
    </location>
</feature>
<dbReference type="Pfam" id="PF07980">
    <property type="entry name" value="SusD_RagB"/>
    <property type="match status" value="1"/>
</dbReference>
<evidence type="ECO:0000313" key="8">
    <source>
        <dbReference type="EMBL" id="SMO69316.1"/>
    </source>
</evidence>
<feature type="domain" description="RagB/SusD" evidence="6">
    <location>
        <begin position="349"/>
        <end position="501"/>
    </location>
</feature>
<dbReference type="Proteomes" id="UP000320300">
    <property type="component" value="Unassembled WGS sequence"/>
</dbReference>
<dbReference type="CDD" id="cd08977">
    <property type="entry name" value="SusD"/>
    <property type="match status" value="1"/>
</dbReference>
<evidence type="ECO:0000259" key="7">
    <source>
        <dbReference type="Pfam" id="PF14322"/>
    </source>
</evidence>
<accession>A0A521DCF4</accession>
<dbReference type="InterPro" id="IPR033985">
    <property type="entry name" value="SusD-like_N"/>
</dbReference>
<comment type="similarity">
    <text evidence="2">Belongs to the SusD family.</text>
</comment>
<evidence type="ECO:0000256" key="4">
    <source>
        <dbReference type="ARBA" id="ARBA00023136"/>
    </source>
</evidence>
<dbReference type="AlphaFoldDB" id="A0A521DCF4"/>
<dbReference type="PROSITE" id="PS51257">
    <property type="entry name" value="PROKAR_LIPOPROTEIN"/>
    <property type="match status" value="1"/>
</dbReference>
<keyword evidence="4" id="KW-0472">Membrane</keyword>
<dbReference type="InterPro" id="IPR012944">
    <property type="entry name" value="SusD_RagB_dom"/>
</dbReference>